<reference evidence="2" key="2">
    <citation type="submission" date="2020-09" db="EMBL/GenBank/DDBJ databases">
        <authorList>
            <person name="Sun Q."/>
            <person name="Ohkuma M."/>
        </authorList>
    </citation>
    <scope>NUCLEOTIDE SEQUENCE</scope>
    <source>
        <strain evidence="2">JCM 4346</strain>
    </source>
</reference>
<evidence type="ECO:0000256" key="1">
    <source>
        <dbReference type="SAM" id="Phobius"/>
    </source>
</evidence>
<evidence type="ECO:0000313" key="2">
    <source>
        <dbReference type="EMBL" id="GGR48462.1"/>
    </source>
</evidence>
<keyword evidence="1" id="KW-0812">Transmembrane</keyword>
<sequence length="102" mass="11454">MHSGPPAETPETRLEGHFMAFTLFAITLLLGVTLCYAAVCAASPFGDCRKCRGMGHQLKTNRKGQLKRGKDCRRCHATGKRIRAGRWLYNRWARIYRAGTAD</sequence>
<comment type="caution">
    <text evidence="2">The sequence shown here is derived from an EMBL/GenBank/DDBJ whole genome shotgun (WGS) entry which is preliminary data.</text>
</comment>
<reference evidence="2" key="1">
    <citation type="journal article" date="2014" name="Int. J. Syst. Evol. Microbiol.">
        <title>Complete genome sequence of Corynebacterium casei LMG S-19264T (=DSM 44701T), isolated from a smear-ripened cheese.</title>
        <authorList>
            <consortium name="US DOE Joint Genome Institute (JGI-PGF)"/>
            <person name="Walter F."/>
            <person name="Albersmeier A."/>
            <person name="Kalinowski J."/>
            <person name="Ruckert C."/>
        </authorList>
    </citation>
    <scope>NUCLEOTIDE SEQUENCE</scope>
    <source>
        <strain evidence="2">JCM 4346</strain>
    </source>
</reference>
<dbReference type="AlphaFoldDB" id="A0A918FL19"/>
<feature type="transmembrane region" description="Helical" evidence="1">
    <location>
        <begin position="20"/>
        <end position="42"/>
    </location>
</feature>
<keyword evidence="3" id="KW-1185">Reference proteome</keyword>
<protein>
    <submittedName>
        <fullName evidence="2">Uncharacterized protein</fullName>
    </submittedName>
</protein>
<keyword evidence="1" id="KW-1133">Transmembrane helix</keyword>
<gene>
    <name evidence="2" type="ORF">GCM10010251_76770</name>
</gene>
<organism evidence="2 3">
    <name type="scientific">Streptomyces aurantiogriseus</name>
    <dbReference type="NCBI Taxonomy" id="66870"/>
    <lineage>
        <taxon>Bacteria</taxon>
        <taxon>Bacillati</taxon>
        <taxon>Actinomycetota</taxon>
        <taxon>Actinomycetes</taxon>
        <taxon>Kitasatosporales</taxon>
        <taxon>Streptomycetaceae</taxon>
        <taxon>Streptomyces</taxon>
    </lineage>
</organism>
<evidence type="ECO:0000313" key="3">
    <source>
        <dbReference type="Proteomes" id="UP000658320"/>
    </source>
</evidence>
<keyword evidence="1" id="KW-0472">Membrane</keyword>
<dbReference type="Proteomes" id="UP000658320">
    <property type="component" value="Unassembled WGS sequence"/>
</dbReference>
<proteinExistence type="predicted"/>
<accession>A0A918FL19</accession>
<dbReference type="EMBL" id="BMSX01000024">
    <property type="protein sequence ID" value="GGR48462.1"/>
    <property type="molecule type" value="Genomic_DNA"/>
</dbReference>
<name>A0A918FL19_9ACTN</name>